<dbReference type="Gene3D" id="3.10.20.30">
    <property type="match status" value="1"/>
</dbReference>
<dbReference type="RefSeq" id="WP_219875195.1">
    <property type="nucleotide sequence ID" value="NZ_JAHZIJ010000032.1"/>
</dbReference>
<dbReference type="InterPro" id="IPR003749">
    <property type="entry name" value="ThiS/MoaD-like"/>
</dbReference>
<dbReference type="PANTHER" id="PTHR23404">
    <property type="entry name" value="MOLYBDOPTERIN SYNTHASE RELATED"/>
    <property type="match status" value="1"/>
</dbReference>
<dbReference type="SUPFAM" id="SSF54285">
    <property type="entry name" value="MoaD/ThiS"/>
    <property type="match status" value="1"/>
</dbReference>
<dbReference type="EMBL" id="JAHZIJ010000032">
    <property type="protein sequence ID" value="MBW7477794.1"/>
    <property type="molecule type" value="Genomic_DNA"/>
</dbReference>
<dbReference type="Pfam" id="PF02597">
    <property type="entry name" value="ThiS"/>
    <property type="match status" value="1"/>
</dbReference>
<dbReference type="InterPro" id="IPR003448">
    <property type="entry name" value="Mopterin_biosynth_MoaE"/>
</dbReference>
<evidence type="ECO:0000313" key="1">
    <source>
        <dbReference type="EMBL" id="MBW7477794.1"/>
    </source>
</evidence>
<evidence type="ECO:0000313" key="2">
    <source>
        <dbReference type="Proteomes" id="UP000812277"/>
    </source>
</evidence>
<reference evidence="1 2" key="1">
    <citation type="submission" date="2021-07" db="EMBL/GenBank/DDBJ databases">
        <title>Paenibacillus radiodurans sp. nov., isolated from the southeastern edge of Tengger Desert.</title>
        <authorList>
            <person name="Zhang G."/>
        </authorList>
    </citation>
    <scope>NUCLEOTIDE SEQUENCE [LARGE SCALE GENOMIC DNA]</scope>
    <source>
        <strain evidence="1 2">DT7-4</strain>
    </source>
</reference>
<accession>A0ABS7DCZ0</accession>
<dbReference type="CDD" id="cd00754">
    <property type="entry name" value="Ubl_MoaD"/>
    <property type="match status" value="1"/>
</dbReference>
<dbReference type="InterPro" id="IPR036563">
    <property type="entry name" value="MoaE_sf"/>
</dbReference>
<dbReference type="Proteomes" id="UP000812277">
    <property type="component" value="Unassembled WGS sequence"/>
</dbReference>
<dbReference type="CDD" id="cd00756">
    <property type="entry name" value="MoaE"/>
    <property type="match status" value="1"/>
</dbReference>
<organism evidence="1 2">
    <name type="scientific">Paenibacillus oenotherae</name>
    <dbReference type="NCBI Taxonomy" id="1435645"/>
    <lineage>
        <taxon>Bacteria</taxon>
        <taxon>Bacillati</taxon>
        <taxon>Bacillota</taxon>
        <taxon>Bacilli</taxon>
        <taxon>Bacillales</taxon>
        <taxon>Paenibacillaceae</taxon>
        <taxon>Paenibacillus</taxon>
    </lineage>
</organism>
<sequence length="244" mass="26565">MKWTIELFAGLAQRFNAAAIILESEHAQMTVSSLKRALIAAYPEHQPLIAVSFVACNQAYASDEDTVAASDELALLPPVSGGEDAAVEAEPAPGACEPYSITTEPISIEAVTAHVIVPGHGAALTFTGTTREWTQGQRTIRLEYEAYIPMALKTLRQIGDEIAERWTGARCAIAHRIGQVDIAEISVVIAVSAPHREACYEASRYAIERLKQIVPIWKKEIWEDGSEWKGHQQGPWNPAAPPAN</sequence>
<dbReference type="InterPro" id="IPR012675">
    <property type="entry name" value="Beta-grasp_dom_sf"/>
</dbReference>
<gene>
    <name evidence="1" type="ORF">K0T92_24085</name>
</gene>
<dbReference type="Gene3D" id="3.90.1170.40">
    <property type="entry name" value="Molybdopterin biosynthesis MoaE subunit"/>
    <property type="match status" value="1"/>
</dbReference>
<dbReference type="Pfam" id="PF02391">
    <property type="entry name" value="MoaE"/>
    <property type="match status" value="1"/>
</dbReference>
<name>A0ABS7DCZ0_9BACL</name>
<proteinExistence type="predicted"/>
<dbReference type="SUPFAM" id="SSF54690">
    <property type="entry name" value="Molybdopterin synthase subunit MoaE"/>
    <property type="match status" value="1"/>
</dbReference>
<keyword evidence="2" id="KW-1185">Reference proteome</keyword>
<dbReference type="InterPro" id="IPR016155">
    <property type="entry name" value="Mopterin_synth/thiamin_S_b"/>
</dbReference>
<protein>
    <submittedName>
        <fullName evidence="1">Molybdenum cofactor biosynthesis protein MoaE</fullName>
    </submittedName>
</protein>
<comment type="caution">
    <text evidence="1">The sequence shown here is derived from an EMBL/GenBank/DDBJ whole genome shotgun (WGS) entry which is preliminary data.</text>
</comment>